<dbReference type="GO" id="GO:0015808">
    <property type="term" value="P:L-alanine transport"/>
    <property type="evidence" value="ECO:0007669"/>
    <property type="project" value="TreeGrafter"/>
</dbReference>
<dbReference type="SMART" id="SM00382">
    <property type="entry name" value="AAA"/>
    <property type="match status" value="1"/>
</dbReference>
<evidence type="ECO:0000259" key="5">
    <source>
        <dbReference type="PROSITE" id="PS50893"/>
    </source>
</evidence>
<dbReference type="AlphaFoldDB" id="A0A542D9Q0"/>
<dbReference type="GO" id="GO:0005524">
    <property type="term" value="F:ATP binding"/>
    <property type="evidence" value="ECO:0007669"/>
    <property type="project" value="UniProtKB-KW"/>
</dbReference>
<dbReference type="InterPro" id="IPR051120">
    <property type="entry name" value="ABC_AA/LPS_Transport"/>
</dbReference>
<dbReference type="GO" id="GO:0005304">
    <property type="term" value="F:L-valine transmembrane transporter activity"/>
    <property type="evidence" value="ECO:0007669"/>
    <property type="project" value="TreeGrafter"/>
</dbReference>
<dbReference type="PANTHER" id="PTHR45772">
    <property type="entry name" value="CONSERVED COMPONENT OF ABC TRANSPORTER FOR NATURAL AMINO ACIDS-RELATED"/>
    <property type="match status" value="1"/>
</dbReference>
<dbReference type="InterPro" id="IPR032823">
    <property type="entry name" value="BCA_ABC_TP_C"/>
</dbReference>
<evidence type="ECO:0000256" key="2">
    <source>
        <dbReference type="ARBA" id="ARBA00022741"/>
    </source>
</evidence>
<dbReference type="InterPro" id="IPR003593">
    <property type="entry name" value="AAA+_ATPase"/>
</dbReference>
<feature type="region of interest" description="Disordered" evidence="4">
    <location>
        <begin position="294"/>
        <end position="321"/>
    </location>
</feature>
<evidence type="ECO:0000313" key="7">
    <source>
        <dbReference type="Proteomes" id="UP000316298"/>
    </source>
</evidence>
<dbReference type="GO" id="GO:0016887">
    <property type="term" value="F:ATP hydrolysis activity"/>
    <property type="evidence" value="ECO:0007669"/>
    <property type="project" value="InterPro"/>
</dbReference>
<evidence type="ECO:0000313" key="6">
    <source>
        <dbReference type="EMBL" id="TQI99800.1"/>
    </source>
</evidence>
<protein>
    <submittedName>
        <fullName evidence="6">Amino acid/amide ABC transporter ATP-binding protein 1 (HAAT family)</fullName>
    </submittedName>
</protein>
<dbReference type="GO" id="GO:1903805">
    <property type="term" value="P:L-valine import across plasma membrane"/>
    <property type="evidence" value="ECO:0007669"/>
    <property type="project" value="TreeGrafter"/>
</dbReference>
<comment type="caution">
    <text evidence="6">The sequence shown here is derived from an EMBL/GenBank/DDBJ whole genome shotgun (WGS) entry which is preliminary data.</text>
</comment>
<dbReference type="GO" id="GO:0042941">
    <property type="term" value="P:D-alanine transmembrane transport"/>
    <property type="evidence" value="ECO:0007669"/>
    <property type="project" value="TreeGrafter"/>
</dbReference>
<dbReference type="CDD" id="cd03219">
    <property type="entry name" value="ABC_Mj1267_LivG_branched"/>
    <property type="match status" value="1"/>
</dbReference>
<evidence type="ECO:0000256" key="3">
    <source>
        <dbReference type="ARBA" id="ARBA00022840"/>
    </source>
</evidence>
<dbReference type="GO" id="GO:0005886">
    <property type="term" value="C:plasma membrane"/>
    <property type="evidence" value="ECO:0007669"/>
    <property type="project" value="TreeGrafter"/>
</dbReference>
<evidence type="ECO:0000256" key="1">
    <source>
        <dbReference type="ARBA" id="ARBA00022448"/>
    </source>
</evidence>
<feature type="domain" description="ABC transporter" evidence="5">
    <location>
        <begin position="18"/>
        <end position="294"/>
    </location>
</feature>
<dbReference type="EMBL" id="VFMM01000004">
    <property type="protein sequence ID" value="TQI99800.1"/>
    <property type="molecule type" value="Genomic_DNA"/>
</dbReference>
<dbReference type="SUPFAM" id="SSF52540">
    <property type="entry name" value="P-loop containing nucleoside triphosphate hydrolases"/>
    <property type="match status" value="1"/>
</dbReference>
<dbReference type="GO" id="GO:0015192">
    <property type="term" value="F:L-phenylalanine transmembrane transporter activity"/>
    <property type="evidence" value="ECO:0007669"/>
    <property type="project" value="TreeGrafter"/>
</dbReference>
<dbReference type="PANTHER" id="PTHR45772:SF7">
    <property type="entry name" value="AMINO ACID ABC TRANSPORTER ATP-BINDING PROTEIN"/>
    <property type="match status" value="1"/>
</dbReference>
<dbReference type="RefSeq" id="WP_202878674.1">
    <property type="nucleotide sequence ID" value="NZ_BAAAKA010000049.1"/>
</dbReference>
<organism evidence="6 7">
    <name type="scientific">Kribbella jejuensis</name>
    <dbReference type="NCBI Taxonomy" id="236068"/>
    <lineage>
        <taxon>Bacteria</taxon>
        <taxon>Bacillati</taxon>
        <taxon>Actinomycetota</taxon>
        <taxon>Actinomycetes</taxon>
        <taxon>Propionibacteriales</taxon>
        <taxon>Kribbellaceae</taxon>
        <taxon>Kribbella</taxon>
    </lineage>
</organism>
<keyword evidence="2" id="KW-0547">Nucleotide-binding</keyword>
<dbReference type="Pfam" id="PF00005">
    <property type="entry name" value="ABC_tran"/>
    <property type="match status" value="1"/>
</dbReference>
<dbReference type="GO" id="GO:0015188">
    <property type="term" value="F:L-isoleucine transmembrane transporter activity"/>
    <property type="evidence" value="ECO:0007669"/>
    <property type="project" value="TreeGrafter"/>
</dbReference>
<evidence type="ECO:0000256" key="4">
    <source>
        <dbReference type="SAM" id="MobiDB-lite"/>
    </source>
</evidence>
<dbReference type="Pfam" id="PF12399">
    <property type="entry name" value="BCA_ABC_TP_C"/>
    <property type="match status" value="1"/>
</dbReference>
<gene>
    <name evidence="6" type="ORF">FB475_6787</name>
</gene>
<keyword evidence="7" id="KW-1185">Reference proteome</keyword>
<keyword evidence="1" id="KW-0813">Transport</keyword>
<accession>A0A542D9Q0</accession>
<sequence>MTTVEETARPALTGETVLEATGVTMRFGGLLAVNDVNLSVRQGEIVGLIGPNGAGKTTFFNCLTGLYKPTSGQVRFAGVPRKAPRAPKRTTVSTDGSDAVEVQPLTSLTPLPPKPRAVVRAGMARTFQNIRLFANMTALENVMVGRYCRTSAGAFTSIVRGPKFRREEAATRARAQELLDFVGLGKSAEHLARNMPYGDQRRLEIARALATDPKLILLDEPTAGMNPQETRQASDLIFKIRDSGLSVVVIEHDMRFIFNLCDRVLCLVQGQALIEGTPAEVQSDPRVIEAYIGTGEDDEDEVDAREAHVQDTTVADEEDRS</sequence>
<dbReference type="InterPro" id="IPR027417">
    <property type="entry name" value="P-loop_NTPase"/>
</dbReference>
<proteinExistence type="predicted"/>
<dbReference type="GO" id="GO:1903806">
    <property type="term" value="P:L-isoleucine import across plasma membrane"/>
    <property type="evidence" value="ECO:0007669"/>
    <property type="project" value="TreeGrafter"/>
</dbReference>
<reference evidence="6 7" key="1">
    <citation type="submission" date="2019-06" db="EMBL/GenBank/DDBJ databases">
        <title>Sequencing the genomes of 1000 actinobacteria strains.</title>
        <authorList>
            <person name="Klenk H.-P."/>
        </authorList>
    </citation>
    <scope>NUCLEOTIDE SEQUENCE [LARGE SCALE GENOMIC DNA]</scope>
    <source>
        <strain evidence="6 7">DSM 17305</strain>
    </source>
</reference>
<keyword evidence="3 6" id="KW-0067">ATP-binding</keyword>
<dbReference type="PROSITE" id="PS50893">
    <property type="entry name" value="ABC_TRANSPORTER_2"/>
    <property type="match status" value="1"/>
</dbReference>
<dbReference type="Proteomes" id="UP000316298">
    <property type="component" value="Unassembled WGS sequence"/>
</dbReference>
<dbReference type="InterPro" id="IPR003439">
    <property type="entry name" value="ABC_transporter-like_ATP-bd"/>
</dbReference>
<name>A0A542D9Q0_9ACTN</name>
<dbReference type="Gene3D" id="3.40.50.300">
    <property type="entry name" value="P-loop containing nucleotide triphosphate hydrolases"/>
    <property type="match status" value="1"/>
</dbReference>